<keyword evidence="5" id="KW-0256">Endoplasmic reticulum</keyword>
<feature type="domain" description="Glycosyltransferase 61 catalytic" evidence="12">
    <location>
        <begin position="289"/>
        <end position="393"/>
    </location>
</feature>
<keyword evidence="6" id="KW-0325">Glycoprotein</keyword>
<dbReference type="GO" id="GO:0005788">
    <property type="term" value="C:endoplasmic reticulum lumen"/>
    <property type="evidence" value="ECO:0007669"/>
    <property type="project" value="TreeGrafter"/>
</dbReference>
<proteinExistence type="predicted"/>
<organism evidence="13 14">
    <name type="scientific">Strongyloides stercoralis</name>
    <name type="common">Threadworm</name>
    <dbReference type="NCBI Taxonomy" id="6248"/>
    <lineage>
        <taxon>Eukaryota</taxon>
        <taxon>Metazoa</taxon>
        <taxon>Ecdysozoa</taxon>
        <taxon>Nematoda</taxon>
        <taxon>Chromadorea</taxon>
        <taxon>Rhabditida</taxon>
        <taxon>Tylenchina</taxon>
        <taxon>Panagrolaimomorpha</taxon>
        <taxon>Strongyloidoidea</taxon>
        <taxon>Strongyloididae</taxon>
        <taxon>Strongyloides</taxon>
    </lineage>
</organism>
<dbReference type="AlphaFoldDB" id="A0AAF5DQP8"/>
<dbReference type="PANTHER" id="PTHR20961:SF148">
    <property type="entry name" value="EGF DOMAIN-SPECIFIC O-LINKED N-ACETYLGLUCOSAMINE TRANSFERASE"/>
    <property type="match status" value="1"/>
</dbReference>
<name>A0AAF5DQP8_STRER</name>
<comment type="catalytic activity">
    <reaction evidence="10">
        <text>L-threonyl-[protein] + UDP-N-acetyl-alpha-D-glucosamine = 3-O-(N-acetyl-beta-D-glucosaminyl)-L-threonyl-[protein] + UDP + H(+)</text>
        <dbReference type="Rhea" id="RHEA:48908"/>
        <dbReference type="Rhea" id="RHEA-COMP:11060"/>
        <dbReference type="Rhea" id="RHEA-COMP:12252"/>
        <dbReference type="ChEBI" id="CHEBI:15378"/>
        <dbReference type="ChEBI" id="CHEBI:30013"/>
        <dbReference type="ChEBI" id="CHEBI:57705"/>
        <dbReference type="ChEBI" id="CHEBI:58223"/>
        <dbReference type="ChEBI" id="CHEBI:90840"/>
        <dbReference type="EC" id="2.4.1.255"/>
    </reaction>
</comment>
<feature type="signal peptide" evidence="11">
    <location>
        <begin position="1"/>
        <end position="19"/>
    </location>
</feature>
<dbReference type="WBParaSite" id="TCONS_00015387.p1">
    <property type="protein sequence ID" value="TCONS_00015387.p1"/>
    <property type="gene ID" value="XLOC_009649"/>
</dbReference>
<accession>A0AAF5DQP8</accession>
<feature type="chain" id="PRO_5042250149" description="EGF domain-specific O-linked N-acetylglucosamine transferase" evidence="11">
    <location>
        <begin position="20"/>
        <end position="492"/>
    </location>
</feature>
<evidence type="ECO:0000256" key="4">
    <source>
        <dbReference type="ARBA" id="ARBA00022729"/>
    </source>
</evidence>
<dbReference type="InterPro" id="IPR007657">
    <property type="entry name" value="Glycosyltransferase_61"/>
</dbReference>
<evidence type="ECO:0000256" key="7">
    <source>
        <dbReference type="ARBA" id="ARBA00040944"/>
    </source>
</evidence>
<evidence type="ECO:0000256" key="3">
    <source>
        <dbReference type="ARBA" id="ARBA00022679"/>
    </source>
</evidence>
<dbReference type="PANTHER" id="PTHR20961">
    <property type="entry name" value="GLYCOSYLTRANSFERASE"/>
    <property type="match status" value="1"/>
</dbReference>
<keyword evidence="13" id="KW-1185">Reference proteome</keyword>
<evidence type="ECO:0000256" key="8">
    <source>
        <dbReference type="ARBA" id="ARBA00042574"/>
    </source>
</evidence>
<comment type="catalytic activity">
    <reaction evidence="9">
        <text>L-seryl-[protein] + UDP-N-acetyl-alpha-D-glucosamine = 3-O-(N-acetyl-beta-D-glucosaminyl)-L-seryl-[protein] + UDP + H(+)</text>
        <dbReference type="Rhea" id="RHEA:48904"/>
        <dbReference type="Rhea" id="RHEA-COMP:9863"/>
        <dbReference type="Rhea" id="RHEA-COMP:12251"/>
        <dbReference type="ChEBI" id="CHEBI:15378"/>
        <dbReference type="ChEBI" id="CHEBI:29999"/>
        <dbReference type="ChEBI" id="CHEBI:57705"/>
        <dbReference type="ChEBI" id="CHEBI:58223"/>
        <dbReference type="ChEBI" id="CHEBI:90838"/>
        <dbReference type="EC" id="2.4.1.255"/>
    </reaction>
</comment>
<evidence type="ECO:0000313" key="13">
    <source>
        <dbReference type="Proteomes" id="UP000035681"/>
    </source>
</evidence>
<dbReference type="Pfam" id="PF04577">
    <property type="entry name" value="Glyco_transf_61"/>
    <property type="match status" value="1"/>
</dbReference>
<protein>
    <recommendedName>
        <fullName evidence="7">EGF domain-specific O-linked N-acetylglucosamine transferase</fullName>
        <ecNumber evidence="1">2.4.1.255</ecNumber>
    </recommendedName>
    <alternativeName>
        <fullName evidence="8">Extracellular O-linked N-acetylglucosamine transferase</fullName>
    </alternativeName>
</protein>
<evidence type="ECO:0000259" key="12">
    <source>
        <dbReference type="Pfam" id="PF04577"/>
    </source>
</evidence>
<evidence type="ECO:0000256" key="11">
    <source>
        <dbReference type="SAM" id="SignalP"/>
    </source>
</evidence>
<keyword evidence="2" id="KW-0328">Glycosyltransferase</keyword>
<keyword evidence="4 11" id="KW-0732">Signal</keyword>
<reference evidence="14" key="1">
    <citation type="submission" date="2024-02" db="UniProtKB">
        <authorList>
            <consortium name="WormBaseParasite"/>
        </authorList>
    </citation>
    <scope>IDENTIFICATION</scope>
</reference>
<keyword evidence="3" id="KW-0808">Transferase</keyword>
<dbReference type="InterPro" id="IPR049625">
    <property type="entry name" value="Glyco_transf_61_cat"/>
</dbReference>
<dbReference type="GO" id="GO:0097363">
    <property type="term" value="F:protein O-acetylglucosaminyltransferase activity"/>
    <property type="evidence" value="ECO:0007669"/>
    <property type="project" value="UniProtKB-EC"/>
</dbReference>
<evidence type="ECO:0000256" key="9">
    <source>
        <dbReference type="ARBA" id="ARBA00048317"/>
    </source>
</evidence>
<evidence type="ECO:0000313" key="14">
    <source>
        <dbReference type="WBParaSite" id="TCONS_00015387.p1"/>
    </source>
</evidence>
<evidence type="ECO:0000256" key="2">
    <source>
        <dbReference type="ARBA" id="ARBA00022676"/>
    </source>
</evidence>
<evidence type="ECO:0000256" key="5">
    <source>
        <dbReference type="ARBA" id="ARBA00022824"/>
    </source>
</evidence>
<evidence type="ECO:0000256" key="1">
    <source>
        <dbReference type="ARBA" id="ARBA00011970"/>
    </source>
</evidence>
<evidence type="ECO:0000256" key="6">
    <source>
        <dbReference type="ARBA" id="ARBA00023180"/>
    </source>
</evidence>
<evidence type="ECO:0000256" key="10">
    <source>
        <dbReference type="ARBA" id="ARBA00049432"/>
    </source>
</evidence>
<dbReference type="EC" id="2.4.1.255" evidence="1"/>
<sequence length="492" mass="58182">MDILLKILLFFILIIKNDTINLESKYDCWGYEENCQFNSSYSFNKIKCKKDILIENKKLFFQQGDFGYIIPHISSLKTICDSGNQYDGSFLQCSDHLRYCTGKNIFFDLKSLDLKTAKRYKEDVIHRGEVGGNCKEKFDQKLLKNRCDQKSYLQSWGHELEYFESYKNFEINNNNCDIIFEKPTIIIKLDASVNMYHHFCDFLNLYASQHINKTFNLDVDILWWDTSVQGYVDDIFGDVWKGFSYYKPKELIHYRGKKLCFKNVMFPLLARQIMGLFYNTPIVEGCSGTGLFNSFSHHLIERLNISQYGPKLNKLRVTFLSRSTNYRRILNVNKLVELLKNDFNEELEVQLVDYNSKIPFLKQIEISHNTDIFIGIHGSGLTHLLFLPDWAAIFEIYNCDDPNCYSDLARLRGVKYFTWPRHLIEKGIKPLLPSINQPKDIPHKKFLNYNVDEELFKKEFIKIKEYVKRHPLYVDGRRKIRRNNAINKKKEL</sequence>
<dbReference type="Proteomes" id="UP000035681">
    <property type="component" value="Unplaced"/>
</dbReference>